<name>A0ABX0NJ60_9BURK</name>
<evidence type="ECO:0000259" key="1">
    <source>
        <dbReference type="Pfam" id="PF20441"/>
    </source>
</evidence>
<feature type="non-terminal residue" evidence="2">
    <location>
        <position position="1"/>
    </location>
</feature>
<protein>
    <submittedName>
        <fullName evidence="2">Terminase large subunit</fullName>
    </submittedName>
</protein>
<dbReference type="RefSeq" id="WP_229423874.1">
    <property type="nucleotide sequence ID" value="NZ_WHJG01000062.1"/>
</dbReference>
<dbReference type="Pfam" id="PF20441">
    <property type="entry name" value="TerL_nuclease"/>
    <property type="match status" value="1"/>
</dbReference>
<keyword evidence="3" id="KW-1185">Reference proteome</keyword>
<proteinExistence type="predicted"/>
<dbReference type="Proteomes" id="UP000621455">
    <property type="component" value="Unassembled WGS sequence"/>
</dbReference>
<reference evidence="2 3" key="1">
    <citation type="submission" date="2019-10" db="EMBL/GenBank/DDBJ databases">
        <title>Taxonomy of Antarctic Massilia spp.: description of Massilia rubra sp. nov., Massilia aquatica sp. nov., Massilia mucilaginosa sp. nov., Massilia frigida sp. nov. isolated from streams, lakes and regoliths.</title>
        <authorList>
            <person name="Holochova P."/>
            <person name="Sedlacek I."/>
            <person name="Kralova S."/>
            <person name="Maslanova I."/>
            <person name="Busse H.-J."/>
            <person name="Stankova E."/>
            <person name="Vrbovska V."/>
            <person name="Kovarovic V."/>
            <person name="Bartak M."/>
            <person name="Svec P."/>
            <person name="Pantucek R."/>
        </authorList>
    </citation>
    <scope>NUCLEOTIDE SEQUENCE [LARGE SCALE GENOMIC DNA]</scope>
    <source>
        <strain evidence="2 3">CCM 8695</strain>
    </source>
</reference>
<comment type="caution">
    <text evidence="2">The sequence shown here is derived from an EMBL/GenBank/DDBJ whole genome shotgun (WGS) entry which is preliminary data.</text>
</comment>
<gene>
    <name evidence="2" type="ORF">F2P44_31525</name>
</gene>
<dbReference type="PANTHER" id="PTHR41287">
    <property type="match status" value="1"/>
</dbReference>
<evidence type="ECO:0000313" key="2">
    <source>
        <dbReference type="EMBL" id="NHZ83764.1"/>
    </source>
</evidence>
<sequence>TIRLEHFEGEECWISLDLAEKSDIAALCLIFKRGNKFYVFFRFYLNEYEAEKKENDHYRRYALLDELHINPGNATDFDVIRSDIEAFAARFRVKEVPYDPKFASYFVAKLIEKGLPMVEISQTSTHFTMPIIEIENKVLTGDLVHQGNTCMEWMMGNVVLRESKFSGLKHPTKEKPSEKIDGPVAMLIGMGRALVFVDDRIDQGFVGL</sequence>
<dbReference type="InterPro" id="IPR005021">
    <property type="entry name" value="Terminase_largesu-like"/>
</dbReference>
<dbReference type="EMBL" id="WHJG01000062">
    <property type="protein sequence ID" value="NHZ83764.1"/>
    <property type="molecule type" value="Genomic_DNA"/>
</dbReference>
<organism evidence="2 3">
    <name type="scientific">Massilia frigida</name>
    <dbReference type="NCBI Taxonomy" id="2609281"/>
    <lineage>
        <taxon>Bacteria</taxon>
        <taxon>Pseudomonadati</taxon>
        <taxon>Pseudomonadota</taxon>
        <taxon>Betaproteobacteria</taxon>
        <taxon>Burkholderiales</taxon>
        <taxon>Oxalobacteraceae</taxon>
        <taxon>Telluria group</taxon>
        <taxon>Massilia</taxon>
    </lineage>
</organism>
<evidence type="ECO:0000313" key="3">
    <source>
        <dbReference type="Proteomes" id="UP000621455"/>
    </source>
</evidence>
<dbReference type="PANTHER" id="PTHR41287:SF1">
    <property type="entry name" value="PROTEIN YMFN"/>
    <property type="match status" value="1"/>
</dbReference>
<accession>A0ABX0NJ60</accession>
<feature type="domain" description="Terminase large subunit-like endonuclease" evidence="1">
    <location>
        <begin position="5"/>
        <end position="194"/>
    </location>
</feature>
<dbReference type="InterPro" id="IPR046462">
    <property type="entry name" value="TerL_nuclease"/>
</dbReference>